<evidence type="ECO:0000313" key="3">
    <source>
        <dbReference type="EMBL" id="PWK26505.1"/>
    </source>
</evidence>
<dbReference type="AlphaFoldDB" id="A0A316E949"/>
<dbReference type="GO" id="GO:0009103">
    <property type="term" value="P:lipopolysaccharide biosynthetic process"/>
    <property type="evidence" value="ECO:0007669"/>
    <property type="project" value="TreeGrafter"/>
</dbReference>
<organism evidence="3 4">
    <name type="scientific">Arcicella aurantiaca</name>
    <dbReference type="NCBI Taxonomy" id="591202"/>
    <lineage>
        <taxon>Bacteria</taxon>
        <taxon>Pseudomonadati</taxon>
        <taxon>Bacteroidota</taxon>
        <taxon>Cytophagia</taxon>
        <taxon>Cytophagales</taxon>
        <taxon>Flectobacillaceae</taxon>
        <taxon>Arcicella</taxon>
    </lineage>
</organism>
<dbReference type="InterPro" id="IPR001296">
    <property type="entry name" value="Glyco_trans_1"/>
</dbReference>
<keyword evidence="1 3" id="KW-0808">Transferase</keyword>
<dbReference type="CDD" id="cd03809">
    <property type="entry name" value="GT4_MtfB-like"/>
    <property type="match status" value="1"/>
</dbReference>
<accession>A0A316E949</accession>
<dbReference type="SUPFAM" id="SSF53756">
    <property type="entry name" value="UDP-Glycosyltransferase/glycogen phosphorylase"/>
    <property type="match status" value="1"/>
</dbReference>
<gene>
    <name evidence="3" type="ORF">LV89_02350</name>
</gene>
<protein>
    <submittedName>
        <fullName evidence="3">Glycosyltransferase involved in cell wall biosynthesis</fullName>
    </submittedName>
</protein>
<dbReference type="Gene3D" id="3.40.50.2000">
    <property type="entry name" value="Glycogen Phosphorylase B"/>
    <property type="match status" value="1"/>
</dbReference>
<proteinExistence type="predicted"/>
<dbReference type="GO" id="GO:0016757">
    <property type="term" value="F:glycosyltransferase activity"/>
    <property type="evidence" value="ECO:0007669"/>
    <property type="project" value="InterPro"/>
</dbReference>
<dbReference type="OrthoDB" id="9801609at2"/>
<name>A0A316E949_9BACT</name>
<evidence type="ECO:0000313" key="4">
    <source>
        <dbReference type="Proteomes" id="UP000245489"/>
    </source>
</evidence>
<reference evidence="3 4" key="1">
    <citation type="submission" date="2018-05" db="EMBL/GenBank/DDBJ databases">
        <title>Genomic Encyclopedia of Archaeal and Bacterial Type Strains, Phase II (KMG-II): from individual species to whole genera.</title>
        <authorList>
            <person name="Goeker M."/>
        </authorList>
    </citation>
    <scope>NUCLEOTIDE SEQUENCE [LARGE SCALE GENOMIC DNA]</scope>
    <source>
        <strain evidence="3 4">DSM 22214</strain>
    </source>
</reference>
<evidence type="ECO:0000256" key="1">
    <source>
        <dbReference type="ARBA" id="ARBA00022679"/>
    </source>
</evidence>
<dbReference type="FunFam" id="3.40.50.2000:FF:000119">
    <property type="entry name" value="Glycosyl transferase group 1"/>
    <property type="match status" value="1"/>
</dbReference>
<keyword evidence="4" id="KW-1185">Reference proteome</keyword>
<dbReference type="EMBL" id="QGGO01000011">
    <property type="protein sequence ID" value="PWK26505.1"/>
    <property type="molecule type" value="Genomic_DNA"/>
</dbReference>
<dbReference type="Proteomes" id="UP000245489">
    <property type="component" value="Unassembled WGS sequence"/>
</dbReference>
<feature type="domain" description="Glycosyl transferase family 1" evidence="2">
    <location>
        <begin position="228"/>
        <end position="388"/>
    </location>
</feature>
<dbReference type="PANTHER" id="PTHR46401:SF2">
    <property type="entry name" value="GLYCOSYLTRANSFERASE WBBK-RELATED"/>
    <property type="match status" value="1"/>
</dbReference>
<evidence type="ECO:0000259" key="2">
    <source>
        <dbReference type="Pfam" id="PF00534"/>
    </source>
</evidence>
<dbReference type="Pfam" id="PF00534">
    <property type="entry name" value="Glycos_transf_1"/>
    <property type="match status" value="1"/>
</dbReference>
<dbReference type="PANTHER" id="PTHR46401">
    <property type="entry name" value="GLYCOSYLTRANSFERASE WBBK-RELATED"/>
    <property type="match status" value="1"/>
</dbReference>
<sequence>MKAILDVSLLGQGFYYPKARTGIFRVVENLATLLPEISEELTLSYADTLDLPATLRYFETYLRNQSITFINDNKQVVRANFENSLLSPFPLNSVPQKIIKRILYKLNTHHSVFQDTFLDESSVYHTPYFPIPEQVQKKKNIAKLITVHDLIPIKYPEYFENQTDNVVHKIVKSIQKDNFAVCVSETTKADLLEITGIPEEQVFVAPLAASTSLFYPETDQEIINKTLSKYGISTSKSYYLSISTLEPRKNIDTVIKSFAELISQEKIEDLELVLVGTKGWDFDKIFQAINVSPTIKEKIIITGYVPDEDLAALYSGALAFVYMSFCEGFGLPPLEAMQCGTAIISSETTSLPEVIGEAGILLPPTDREGIAHAMKYLYKNSDVREIFRAKSLVRASAFSWQKYANENYQIYKKIG</sequence>
<dbReference type="RefSeq" id="WP_109743083.1">
    <property type="nucleotide sequence ID" value="NZ_QGGO01000011.1"/>
</dbReference>
<comment type="caution">
    <text evidence="3">The sequence shown here is derived from an EMBL/GenBank/DDBJ whole genome shotgun (WGS) entry which is preliminary data.</text>
</comment>